<keyword evidence="4" id="KW-1185">Reference proteome</keyword>
<gene>
    <name evidence="3" type="ORF">CYNAS_LOCUS487</name>
</gene>
<feature type="signal peptide" evidence="2">
    <location>
        <begin position="1"/>
        <end position="18"/>
    </location>
</feature>
<feature type="compositionally biased region" description="Basic and acidic residues" evidence="1">
    <location>
        <begin position="88"/>
        <end position="98"/>
    </location>
</feature>
<evidence type="ECO:0000256" key="1">
    <source>
        <dbReference type="SAM" id="MobiDB-lite"/>
    </source>
</evidence>
<evidence type="ECO:0000256" key="2">
    <source>
        <dbReference type="SAM" id="SignalP"/>
    </source>
</evidence>
<dbReference type="AlphaFoldDB" id="A0AA36GDR1"/>
<evidence type="ECO:0000313" key="4">
    <source>
        <dbReference type="Proteomes" id="UP001176961"/>
    </source>
</evidence>
<name>A0AA36GDR1_CYLNA</name>
<reference evidence="3" key="1">
    <citation type="submission" date="2023-07" db="EMBL/GenBank/DDBJ databases">
        <authorList>
            <consortium name="CYATHOMIX"/>
        </authorList>
    </citation>
    <scope>NUCLEOTIDE SEQUENCE</scope>
    <source>
        <strain evidence="3">N/A</strain>
    </source>
</reference>
<organism evidence="3 4">
    <name type="scientific">Cylicocyclus nassatus</name>
    <name type="common">Nematode worm</name>
    <dbReference type="NCBI Taxonomy" id="53992"/>
    <lineage>
        <taxon>Eukaryota</taxon>
        <taxon>Metazoa</taxon>
        <taxon>Ecdysozoa</taxon>
        <taxon>Nematoda</taxon>
        <taxon>Chromadorea</taxon>
        <taxon>Rhabditida</taxon>
        <taxon>Rhabditina</taxon>
        <taxon>Rhabditomorpha</taxon>
        <taxon>Strongyloidea</taxon>
        <taxon>Strongylidae</taxon>
        <taxon>Cylicocyclus</taxon>
    </lineage>
</organism>
<dbReference type="Proteomes" id="UP001176961">
    <property type="component" value="Unassembled WGS sequence"/>
</dbReference>
<feature type="chain" id="PRO_5041272005" evidence="2">
    <location>
        <begin position="19"/>
        <end position="114"/>
    </location>
</feature>
<feature type="region of interest" description="Disordered" evidence="1">
    <location>
        <begin position="65"/>
        <end position="114"/>
    </location>
</feature>
<comment type="caution">
    <text evidence="3">The sequence shown here is derived from an EMBL/GenBank/DDBJ whole genome shotgun (WGS) entry which is preliminary data.</text>
</comment>
<feature type="compositionally biased region" description="Basic and acidic residues" evidence="1">
    <location>
        <begin position="66"/>
        <end position="76"/>
    </location>
</feature>
<sequence length="114" mass="12581">MFIFKFLLIALLACVLDGKNKKADLGKDLSKRAFGGLKTIGECPVDLNSDVGRCFQSCINNQSRIPNEKKKEKQDSVKTVSVSQEQTEGAKGRKKQDLETGSNGDEATEEKEEK</sequence>
<accession>A0AA36GDR1</accession>
<dbReference type="EMBL" id="CATQJL010000001">
    <property type="protein sequence ID" value="CAJ0588504.1"/>
    <property type="molecule type" value="Genomic_DNA"/>
</dbReference>
<protein>
    <submittedName>
        <fullName evidence="3">Uncharacterized protein</fullName>
    </submittedName>
</protein>
<proteinExistence type="predicted"/>
<evidence type="ECO:0000313" key="3">
    <source>
        <dbReference type="EMBL" id="CAJ0588504.1"/>
    </source>
</evidence>
<feature type="compositionally biased region" description="Polar residues" evidence="1">
    <location>
        <begin position="77"/>
        <end position="87"/>
    </location>
</feature>
<keyword evidence="2" id="KW-0732">Signal</keyword>